<evidence type="ECO:0000313" key="2">
    <source>
        <dbReference type="EMBL" id="CAK9323697.1"/>
    </source>
</evidence>
<evidence type="ECO:0000256" key="1">
    <source>
        <dbReference type="SAM" id="MobiDB-lite"/>
    </source>
</evidence>
<proteinExistence type="predicted"/>
<dbReference type="Proteomes" id="UP001642487">
    <property type="component" value="Chromosome 6"/>
</dbReference>
<evidence type="ECO:0000313" key="3">
    <source>
        <dbReference type="Proteomes" id="UP001642487"/>
    </source>
</evidence>
<sequence>MKFQSAIPPSEQNSGNEGRSKSASSDFGSVRRNEYGTLDKRVYKSRWARIRLLSFFSMKQGRLTTTRNFNLLSEISFLLRWLYRQDKNLWEEGDYPVWHSPIINPSF</sequence>
<keyword evidence="3" id="KW-1185">Reference proteome</keyword>
<dbReference type="EMBL" id="OZ021740">
    <property type="protein sequence ID" value="CAK9323697.1"/>
    <property type="molecule type" value="Genomic_DNA"/>
</dbReference>
<accession>A0ABP0YUT5</accession>
<protein>
    <submittedName>
        <fullName evidence="2">Uncharacterized protein</fullName>
    </submittedName>
</protein>
<gene>
    <name evidence="2" type="ORF">CITCOLO1_LOCUS15894</name>
</gene>
<organism evidence="2 3">
    <name type="scientific">Citrullus colocynthis</name>
    <name type="common">colocynth</name>
    <dbReference type="NCBI Taxonomy" id="252529"/>
    <lineage>
        <taxon>Eukaryota</taxon>
        <taxon>Viridiplantae</taxon>
        <taxon>Streptophyta</taxon>
        <taxon>Embryophyta</taxon>
        <taxon>Tracheophyta</taxon>
        <taxon>Spermatophyta</taxon>
        <taxon>Magnoliopsida</taxon>
        <taxon>eudicotyledons</taxon>
        <taxon>Gunneridae</taxon>
        <taxon>Pentapetalae</taxon>
        <taxon>rosids</taxon>
        <taxon>fabids</taxon>
        <taxon>Cucurbitales</taxon>
        <taxon>Cucurbitaceae</taxon>
        <taxon>Benincaseae</taxon>
        <taxon>Citrullus</taxon>
    </lineage>
</organism>
<reference evidence="2 3" key="1">
    <citation type="submission" date="2024-03" db="EMBL/GenBank/DDBJ databases">
        <authorList>
            <person name="Gkanogiannis A."/>
            <person name="Becerra Lopez-Lavalle L."/>
        </authorList>
    </citation>
    <scope>NUCLEOTIDE SEQUENCE [LARGE SCALE GENOMIC DNA]</scope>
</reference>
<feature type="region of interest" description="Disordered" evidence="1">
    <location>
        <begin position="1"/>
        <end position="29"/>
    </location>
</feature>
<name>A0ABP0YUT5_9ROSI</name>
<feature type="compositionally biased region" description="Polar residues" evidence="1">
    <location>
        <begin position="10"/>
        <end position="27"/>
    </location>
</feature>